<proteinExistence type="predicted"/>
<dbReference type="Pfam" id="PF04542">
    <property type="entry name" value="Sigma70_r2"/>
    <property type="match status" value="1"/>
</dbReference>
<dbReference type="AlphaFoldDB" id="A0A511QFM6"/>
<dbReference type="InterPro" id="IPR013325">
    <property type="entry name" value="RNA_pol_sigma_r2"/>
</dbReference>
<organism evidence="2 3">
    <name type="scientific">Vibrio sagamiensis NBRC 104589</name>
    <dbReference type="NCBI Taxonomy" id="1219064"/>
    <lineage>
        <taxon>Bacteria</taxon>
        <taxon>Pseudomonadati</taxon>
        <taxon>Pseudomonadota</taxon>
        <taxon>Gammaproteobacteria</taxon>
        <taxon>Vibrionales</taxon>
        <taxon>Vibrionaceae</taxon>
        <taxon>Vibrio</taxon>
    </lineage>
</organism>
<sequence>MLAEWITHKDQLRSYIVKKTGDLDLADDIFHDVYIKASQKIERLDTRDKLQNWLYRRDLYLSQKTQEENDTQNSTLGLTSVSAA</sequence>
<dbReference type="Proteomes" id="UP000321922">
    <property type="component" value="Unassembled WGS sequence"/>
</dbReference>
<accession>A0A511QFM6</accession>
<gene>
    <name evidence="2" type="ORF">VSA01S_22030</name>
</gene>
<dbReference type="InterPro" id="IPR007627">
    <property type="entry name" value="RNA_pol_sigma70_r2"/>
</dbReference>
<dbReference type="RefSeq" id="WP_083932330.1">
    <property type="nucleotide sequence ID" value="NZ_BAOJ01000240.1"/>
</dbReference>
<evidence type="ECO:0000259" key="1">
    <source>
        <dbReference type="Pfam" id="PF04542"/>
    </source>
</evidence>
<dbReference type="GO" id="GO:0003700">
    <property type="term" value="F:DNA-binding transcription factor activity"/>
    <property type="evidence" value="ECO:0007669"/>
    <property type="project" value="InterPro"/>
</dbReference>
<evidence type="ECO:0000313" key="3">
    <source>
        <dbReference type="Proteomes" id="UP000321922"/>
    </source>
</evidence>
<comment type="caution">
    <text evidence="2">The sequence shown here is derived from an EMBL/GenBank/DDBJ whole genome shotgun (WGS) entry which is preliminary data.</text>
</comment>
<evidence type="ECO:0000313" key="2">
    <source>
        <dbReference type="EMBL" id="GEM76091.1"/>
    </source>
</evidence>
<name>A0A511QFM6_9VIBR</name>
<dbReference type="SUPFAM" id="SSF88946">
    <property type="entry name" value="Sigma2 domain of RNA polymerase sigma factors"/>
    <property type="match status" value="1"/>
</dbReference>
<dbReference type="GO" id="GO:0006352">
    <property type="term" value="P:DNA-templated transcription initiation"/>
    <property type="evidence" value="ECO:0007669"/>
    <property type="project" value="InterPro"/>
</dbReference>
<reference evidence="2 3" key="1">
    <citation type="submission" date="2019-07" db="EMBL/GenBank/DDBJ databases">
        <title>Whole genome shotgun sequence of Vibrio sagamiensis NBRC 104589.</title>
        <authorList>
            <person name="Hosoyama A."/>
            <person name="Uohara A."/>
            <person name="Ohji S."/>
            <person name="Ichikawa N."/>
        </authorList>
    </citation>
    <scope>NUCLEOTIDE SEQUENCE [LARGE SCALE GENOMIC DNA]</scope>
    <source>
        <strain evidence="2 3">NBRC 104589</strain>
    </source>
</reference>
<dbReference type="EMBL" id="BJXJ01000020">
    <property type="protein sequence ID" value="GEM76091.1"/>
    <property type="molecule type" value="Genomic_DNA"/>
</dbReference>
<dbReference type="Gene3D" id="1.10.1740.10">
    <property type="match status" value="1"/>
</dbReference>
<protein>
    <recommendedName>
        <fullName evidence="1">RNA polymerase sigma-70 region 2 domain-containing protein</fullName>
    </recommendedName>
</protein>
<keyword evidence="3" id="KW-1185">Reference proteome</keyword>
<feature type="domain" description="RNA polymerase sigma-70 region 2" evidence="1">
    <location>
        <begin position="7"/>
        <end position="56"/>
    </location>
</feature>